<accession>U4L3B3</accession>
<organism evidence="3 4">
    <name type="scientific">Pyronema omphalodes (strain CBS 100304)</name>
    <name type="common">Pyronema confluens</name>
    <dbReference type="NCBI Taxonomy" id="1076935"/>
    <lineage>
        <taxon>Eukaryota</taxon>
        <taxon>Fungi</taxon>
        <taxon>Dikarya</taxon>
        <taxon>Ascomycota</taxon>
        <taxon>Pezizomycotina</taxon>
        <taxon>Pezizomycetes</taxon>
        <taxon>Pezizales</taxon>
        <taxon>Pyronemataceae</taxon>
        <taxon>Pyronema</taxon>
    </lineage>
</organism>
<dbReference type="EMBL" id="HF935314">
    <property type="protein sequence ID" value="CCX06803.1"/>
    <property type="molecule type" value="Genomic_DNA"/>
</dbReference>
<keyword evidence="2" id="KW-1133">Transmembrane helix</keyword>
<feature type="compositionally biased region" description="Polar residues" evidence="1">
    <location>
        <begin position="1"/>
        <end position="18"/>
    </location>
</feature>
<protein>
    <submittedName>
        <fullName evidence="3">Uncharacterized protein</fullName>
    </submittedName>
</protein>
<reference evidence="3 4" key="1">
    <citation type="journal article" date="2013" name="PLoS Genet.">
        <title>The genome and development-dependent transcriptomes of Pyronema confluens: a window into fungal evolution.</title>
        <authorList>
            <person name="Traeger S."/>
            <person name="Altegoer F."/>
            <person name="Freitag M."/>
            <person name="Gabaldon T."/>
            <person name="Kempken F."/>
            <person name="Kumar A."/>
            <person name="Marcet-Houben M."/>
            <person name="Poggeler S."/>
            <person name="Stajich J.E."/>
            <person name="Nowrousian M."/>
        </authorList>
    </citation>
    <scope>NUCLEOTIDE SEQUENCE [LARGE SCALE GENOMIC DNA]</scope>
    <source>
        <strain evidence="4">CBS 100304</strain>
        <tissue evidence="3">Vegetative mycelium</tissue>
    </source>
</reference>
<feature type="region of interest" description="Disordered" evidence="1">
    <location>
        <begin position="1"/>
        <end position="23"/>
    </location>
</feature>
<gene>
    <name evidence="3" type="ORF">PCON_06390</name>
</gene>
<dbReference type="AlphaFoldDB" id="U4L3B3"/>
<keyword evidence="2" id="KW-0812">Transmembrane</keyword>
<evidence type="ECO:0000256" key="2">
    <source>
        <dbReference type="SAM" id="Phobius"/>
    </source>
</evidence>
<name>U4L3B3_PYROM</name>
<evidence type="ECO:0000313" key="4">
    <source>
        <dbReference type="Proteomes" id="UP000018144"/>
    </source>
</evidence>
<dbReference type="Proteomes" id="UP000018144">
    <property type="component" value="Unassembled WGS sequence"/>
</dbReference>
<proteinExistence type="predicted"/>
<keyword evidence="4" id="KW-1185">Reference proteome</keyword>
<keyword evidence="2" id="KW-0472">Membrane</keyword>
<feature type="transmembrane region" description="Helical" evidence="2">
    <location>
        <begin position="78"/>
        <end position="100"/>
    </location>
</feature>
<evidence type="ECO:0000313" key="3">
    <source>
        <dbReference type="EMBL" id="CCX06803.1"/>
    </source>
</evidence>
<sequence>MSQVATQEDLSFTETRIPSTPPTPASVVGFPTALHQPPHIFTVRRYFTTTCFQAAPNAANKMAYPTSLTMLAEMIVALFKYSILPILILFLATPIFQHILERFIAKRMPGPANANTDGMAAELDRNEMDSATTTGTDADTFDEGHTTVDDRYIRESVLL</sequence>
<evidence type="ECO:0000256" key="1">
    <source>
        <dbReference type="SAM" id="MobiDB-lite"/>
    </source>
</evidence>